<dbReference type="Proteomes" id="UP000517694">
    <property type="component" value="Unassembled WGS sequence"/>
</dbReference>
<dbReference type="PANTHER" id="PTHR20883:SF46">
    <property type="entry name" value="PHYTANOYL-COA HYDROXYLASE"/>
    <property type="match status" value="1"/>
</dbReference>
<proteinExistence type="predicted"/>
<dbReference type="OrthoDB" id="9796766at2"/>
<gene>
    <name evidence="1" type="ORF">H1R13_31830</name>
</gene>
<evidence type="ECO:0000313" key="2">
    <source>
        <dbReference type="Proteomes" id="UP000517694"/>
    </source>
</evidence>
<dbReference type="PANTHER" id="PTHR20883">
    <property type="entry name" value="PHYTANOYL-COA DIOXYGENASE DOMAIN CONTAINING 1"/>
    <property type="match status" value="1"/>
</dbReference>
<keyword evidence="1" id="KW-0223">Dioxygenase</keyword>
<evidence type="ECO:0000313" key="1">
    <source>
        <dbReference type="EMBL" id="MBC2869390.1"/>
    </source>
</evidence>
<organism evidence="1 2">
    <name type="scientific">Streptomyces mexicanus</name>
    <dbReference type="NCBI Taxonomy" id="178566"/>
    <lineage>
        <taxon>Bacteria</taxon>
        <taxon>Bacillati</taxon>
        <taxon>Actinomycetota</taxon>
        <taxon>Actinomycetes</taxon>
        <taxon>Kitasatosporales</taxon>
        <taxon>Streptomycetaceae</taxon>
        <taxon>Streptomyces</taxon>
    </lineage>
</organism>
<dbReference type="Gene3D" id="2.60.120.620">
    <property type="entry name" value="q2cbj1_9rhob like domain"/>
    <property type="match status" value="1"/>
</dbReference>
<reference evidence="1 2" key="1">
    <citation type="submission" date="2020-08" db="EMBL/GenBank/DDBJ databases">
        <title>Whole-Genome Sequence of French Clinical Streptomyces mexicanus Strain Q0842.</title>
        <authorList>
            <person name="Boxberger M."/>
            <person name="La Scola B."/>
        </authorList>
    </citation>
    <scope>NUCLEOTIDE SEQUENCE [LARGE SCALE GENOMIC DNA]</scope>
    <source>
        <strain evidence="1 2">Marseille-Q0842</strain>
    </source>
</reference>
<keyword evidence="2" id="KW-1185">Reference proteome</keyword>
<comment type="caution">
    <text evidence="1">The sequence shown here is derived from an EMBL/GenBank/DDBJ whole genome shotgun (WGS) entry which is preliminary data.</text>
</comment>
<name>A0A7X1I6W7_9ACTN</name>
<sequence length="266" mass="28237">MSATHYRDVRDRGFMRLDGLVAGEALARLRGAVADLEELARDRTVSGGNFVLEAPGIGGWAAWQQGAQALPGVLRSADRIHEHVPEFAAVQRSLDLAGGPVAGAAGSPGTLVNAFLWAKPPVVGSAKPWHQDIAFAPPSFGAEEHGIVTIWIALEPATVRNGCLEFIPGSHLLGLFPHTGDRERLPGEPPRAGAVEPHVADEHLPRTADPVAVPLEPGSAVMFDGLVLHRSAPNTTAAEPRTAVSFVYRVPRPSWTRMEPAAVVRA</sequence>
<dbReference type="RefSeq" id="WP_159672938.1">
    <property type="nucleotide sequence ID" value="NZ_JACMHY010000018.1"/>
</dbReference>
<keyword evidence="1" id="KW-0560">Oxidoreductase</keyword>
<accession>A0A7X1I6W7</accession>
<dbReference type="GO" id="GO:0016706">
    <property type="term" value="F:2-oxoglutarate-dependent dioxygenase activity"/>
    <property type="evidence" value="ECO:0007669"/>
    <property type="project" value="UniProtKB-ARBA"/>
</dbReference>
<dbReference type="AlphaFoldDB" id="A0A7X1I6W7"/>
<dbReference type="InterPro" id="IPR008775">
    <property type="entry name" value="Phytyl_CoA_dOase-like"/>
</dbReference>
<dbReference type="EMBL" id="JACMHY010000018">
    <property type="protein sequence ID" value="MBC2869390.1"/>
    <property type="molecule type" value="Genomic_DNA"/>
</dbReference>
<dbReference type="GO" id="GO:0005506">
    <property type="term" value="F:iron ion binding"/>
    <property type="evidence" value="ECO:0007669"/>
    <property type="project" value="UniProtKB-ARBA"/>
</dbReference>
<dbReference type="Pfam" id="PF05721">
    <property type="entry name" value="PhyH"/>
    <property type="match status" value="1"/>
</dbReference>
<protein>
    <submittedName>
        <fullName evidence="1">Phytanoyl-CoA dioxygenase family protein</fullName>
    </submittedName>
</protein>
<dbReference type="SUPFAM" id="SSF51197">
    <property type="entry name" value="Clavaminate synthase-like"/>
    <property type="match status" value="1"/>
</dbReference>